<feature type="transmembrane region" description="Helical" evidence="6">
    <location>
        <begin position="99"/>
        <end position="121"/>
    </location>
</feature>
<dbReference type="Pfam" id="PF10277">
    <property type="entry name" value="Frag1"/>
    <property type="match status" value="1"/>
</dbReference>
<feature type="transmembrane region" description="Helical" evidence="6">
    <location>
        <begin position="173"/>
        <end position="192"/>
    </location>
</feature>
<keyword evidence="3 6" id="KW-1133">Transmembrane helix</keyword>
<dbReference type="AlphaFoldDB" id="A0A5B0LXV5"/>
<evidence type="ECO:0000256" key="4">
    <source>
        <dbReference type="ARBA" id="ARBA00023136"/>
    </source>
</evidence>
<keyword evidence="4 6" id="KW-0472">Membrane</keyword>
<evidence type="ECO:0000256" key="2">
    <source>
        <dbReference type="ARBA" id="ARBA00022692"/>
    </source>
</evidence>
<comment type="caution">
    <text evidence="8">The sequence shown here is derived from an EMBL/GenBank/DDBJ whole genome shotgun (WGS) entry which is preliminary data.</text>
</comment>
<evidence type="ECO:0000256" key="1">
    <source>
        <dbReference type="ARBA" id="ARBA00004127"/>
    </source>
</evidence>
<dbReference type="InterPro" id="IPR050911">
    <property type="entry name" value="DRAM/TMEM150_Autophagy_Mod"/>
</dbReference>
<dbReference type="EMBL" id="VSWC01000183">
    <property type="protein sequence ID" value="KAA1069322.1"/>
    <property type="molecule type" value="Genomic_DNA"/>
</dbReference>
<keyword evidence="9" id="KW-1185">Reference proteome</keyword>
<feature type="transmembrane region" description="Helical" evidence="6">
    <location>
        <begin position="204"/>
        <end position="229"/>
    </location>
</feature>
<evidence type="ECO:0000313" key="9">
    <source>
        <dbReference type="Proteomes" id="UP000324748"/>
    </source>
</evidence>
<proteinExistence type="predicted"/>
<dbReference type="GO" id="GO:0012505">
    <property type="term" value="C:endomembrane system"/>
    <property type="evidence" value="ECO:0007669"/>
    <property type="project" value="UniProtKB-SubCell"/>
</dbReference>
<evidence type="ECO:0000259" key="7">
    <source>
        <dbReference type="Pfam" id="PF10277"/>
    </source>
</evidence>
<gene>
    <name evidence="8" type="ORF">PGT21_020916</name>
</gene>
<sequence length="293" mass="32931">MKLAEYGAYVWLPIITALGWFTTLAGLLSLRLFSAADIKEHRPDEASVLFISDVGAAHMIWFTPGCTLVALLYIATLLVERWLRHRERIPRVISKRHRYWGYSTAGHGILSGLSLMMLSFLSKFEHPTVHWRFTFMFAICLMISAYSQVIEVFCLKKEYPEQAHLRRNAMIKLWIVSIATVLAVVFGVLFLSCGGLVRSSRDNLLLSGAAVCEWAVSFLLTFYFLTFVLDFYPAAKTSSGLEPNKCHSQGKTDSRSAPKMVTPGVFDLKIDLEKSDRPDPLAIDPPHAQVAGR</sequence>
<dbReference type="PANTHER" id="PTHR21324:SF2">
    <property type="entry name" value="EG:22E5.9 PROTEIN"/>
    <property type="match status" value="1"/>
</dbReference>
<keyword evidence="2 6" id="KW-0812">Transmembrane</keyword>
<dbReference type="OrthoDB" id="10032492at2759"/>
<organism evidence="8 9">
    <name type="scientific">Puccinia graminis f. sp. tritici</name>
    <dbReference type="NCBI Taxonomy" id="56615"/>
    <lineage>
        <taxon>Eukaryota</taxon>
        <taxon>Fungi</taxon>
        <taxon>Dikarya</taxon>
        <taxon>Basidiomycota</taxon>
        <taxon>Pucciniomycotina</taxon>
        <taxon>Pucciniomycetes</taxon>
        <taxon>Pucciniales</taxon>
        <taxon>Pucciniaceae</taxon>
        <taxon>Puccinia</taxon>
    </lineage>
</organism>
<accession>A0A5B0LXV5</accession>
<evidence type="ECO:0000256" key="6">
    <source>
        <dbReference type="SAM" id="Phobius"/>
    </source>
</evidence>
<dbReference type="GO" id="GO:0005886">
    <property type="term" value="C:plasma membrane"/>
    <property type="evidence" value="ECO:0007669"/>
    <property type="project" value="TreeGrafter"/>
</dbReference>
<feature type="compositionally biased region" description="Polar residues" evidence="5">
    <location>
        <begin position="239"/>
        <end position="249"/>
    </location>
</feature>
<evidence type="ECO:0000256" key="5">
    <source>
        <dbReference type="SAM" id="MobiDB-lite"/>
    </source>
</evidence>
<evidence type="ECO:0000313" key="8">
    <source>
        <dbReference type="EMBL" id="KAA1069322.1"/>
    </source>
</evidence>
<feature type="region of interest" description="Disordered" evidence="5">
    <location>
        <begin position="239"/>
        <end position="262"/>
    </location>
</feature>
<protein>
    <recommendedName>
        <fullName evidence="7">CWH43-like N-terminal domain-containing protein</fullName>
    </recommendedName>
</protein>
<dbReference type="Proteomes" id="UP000324748">
    <property type="component" value="Unassembled WGS sequence"/>
</dbReference>
<dbReference type="PANTHER" id="PTHR21324">
    <property type="entry name" value="FASTING-INDUCIBLE INTEGRAL MEMBRANE PROTEIN TM6P1-RELATED"/>
    <property type="match status" value="1"/>
</dbReference>
<reference evidence="8 9" key="1">
    <citation type="submission" date="2019-05" db="EMBL/GenBank/DDBJ databases">
        <title>Emergence of the Ug99 lineage of the wheat stem rust pathogen through somatic hybridization.</title>
        <authorList>
            <person name="Li F."/>
            <person name="Upadhyaya N.M."/>
            <person name="Sperschneider J."/>
            <person name="Matny O."/>
            <person name="Nguyen-Phuc H."/>
            <person name="Mago R."/>
            <person name="Raley C."/>
            <person name="Miller M.E."/>
            <person name="Silverstein K.A.T."/>
            <person name="Henningsen E."/>
            <person name="Hirsch C.D."/>
            <person name="Visser B."/>
            <person name="Pretorius Z.A."/>
            <person name="Steffenson B.J."/>
            <person name="Schwessinger B."/>
            <person name="Dodds P.N."/>
            <person name="Figueroa M."/>
        </authorList>
    </citation>
    <scope>NUCLEOTIDE SEQUENCE [LARGE SCALE GENOMIC DNA]</scope>
    <source>
        <strain evidence="8">21-0</strain>
    </source>
</reference>
<evidence type="ECO:0000256" key="3">
    <source>
        <dbReference type="ARBA" id="ARBA00022989"/>
    </source>
</evidence>
<feature type="transmembrane region" description="Helical" evidence="6">
    <location>
        <begin position="133"/>
        <end position="153"/>
    </location>
</feature>
<comment type="subcellular location">
    <subcellularLocation>
        <location evidence="1">Endomembrane system</location>
        <topology evidence="1">Multi-pass membrane protein</topology>
    </subcellularLocation>
</comment>
<dbReference type="InterPro" id="IPR019402">
    <property type="entry name" value="CWH43_N"/>
</dbReference>
<name>A0A5B0LXV5_PUCGR</name>
<feature type="transmembrane region" description="Helical" evidence="6">
    <location>
        <begin position="59"/>
        <end position="79"/>
    </location>
</feature>
<feature type="domain" description="CWH43-like N-terminal" evidence="7">
    <location>
        <begin position="9"/>
        <end position="233"/>
    </location>
</feature>